<dbReference type="RefSeq" id="WP_145084877.1">
    <property type="nucleotide sequence ID" value="NZ_CP036298.1"/>
</dbReference>
<dbReference type="EMBL" id="CP036298">
    <property type="protein sequence ID" value="QDV27456.1"/>
    <property type="molecule type" value="Genomic_DNA"/>
</dbReference>
<feature type="transmembrane region" description="Helical" evidence="2">
    <location>
        <begin position="61"/>
        <end position="78"/>
    </location>
</feature>
<keyword evidence="2" id="KW-0812">Transmembrane</keyword>
<dbReference type="AlphaFoldDB" id="A0A518GFS7"/>
<gene>
    <name evidence="3" type="ORF">Q31a_58450</name>
</gene>
<dbReference type="KEGG" id="ahel:Q31a_58450"/>
<name>A0A518GFS7_9BACT</name>
<organism evidence="3 4">
    <name type="scientific">Aureliella helgolandensis</name>
    <dbReference type="NCBI Taxonomy" id="2527968"/>
    <lineage>
        <taxon>Bacteria</taxon>
        <taxon>Pseudomonadati</taxon>
        <taxon>Planctomycetota</taxon>
        <taxon>Planctomycetia</taxon>
        <taxon>Pirellulales</taxon>
        <taxon>Pirellulaceae</taxon>
        <taxon>Aureliella</taxon>
    </lineage>
</organism>
<sequence length="81" mass="9008">MENSPPVMKANRSHMSPAGESSRGDLAGQCGDECADQREDFQQLLDDVGDSVVHYCRRRPGVAAFSLFAVGFFFGWKIKPW</sequence>
<keyword evidence="2" id="KW-0472">Membrane</keyword>
<evidence type="ECO:0000256" key="1">
    <source>
        <dbReference type="SAM" id="MobiDB-lite"/>
    </source>
</evidence>
<dbReference type="OrthoDB" id="290375at2"/>
<keyword evidence="2" id="KW-1133">Transmembrane helix</keyword>
<feature type="region of interest" description="Disordered" evidence="1">
    <location>
        <begin position="1"/>
        <end position="30"/>
    </location>
</feature>
<protein>
    <submittedName>
        <fullName evidence="3">Uncharacterized protein</fullName>
    </submittedName>
</protein>
<reference evidence="3 4" key="1">
    <citation type="submission" date="2019-02" db="EMBL/GenBank/DDBJ databases">
        <title>Deep-cultivation of Planctomycetes and their phenomic and genomic characterization uncovers novel biology.</title>
        <authorList>
            <person name="Wiegand S."/>
            <person name="Jogler M."/>
            <person name="Boedeker C."/>
            <person name="Pinto D."/>
            <person name="Vollmers J."/>
            <person name="Rivas-Marin E."/>
            <person name="Kohn T."/>
            <person name="Peeters S.H."/>
            <person name="Heuer A."/>
            <person name="Rast P."/>
            <person name="Oberbeckmann S."/>
            <person name="Bunk B."/>
            <person name="Jeske O."/>
            <person name="Meyerdierks A."/>
            <person name="Storesund J.E."/>
            <person name="Kallscheuer N."/>
            <person name="Luecker S."/>
            <person name="Lage O.M."/>
            <person name="Pohl T."/>
            <person name="Merkel B.J."/>
            <person name="Hornburger P."/>
            <person name="Mueller R.-W."/>
            <person name="Bruemmer F."/>
            <person name="Labrenz M."/>
            <person name="Spormann A.M."/>
            <person name="Op den Camp H."/>
            <person name="Overmann J."/>
            <person name="Amann R."/>
            <person name="Jetten M.S.M."/>
            <person name="Mascher T."/>
            <person name="Medema M.H."/>
            <person name="Devos D.P."/>
            <person name="Kaster A.-K."/>
            <person name="Ovreas L."/>
            <person name="Rohde M."/>
            <person name="Galperin M.Y."/>
            <person name="Jogler C."/>
        </authorList>
    </citation>
    <scope>NUCLEOTIDE SEQUENCE [LARGE SCALE GENOMIC DNA]</scope>
    <source>
        <strain evidence="3 4">Q31a</strain>
    </source>
</reference>
<evidence type="ECO:0000313" key="3">
    <source>
        <dbReference type="EMBL" id="QDV27456.1"/>
    </source>
</evidence>
<keyword evidence="4" id="KW-1185">Reference proteome</keyword>
<evidence type="ECO:0000256" key="2">
    <source>
        <dbReference type="SAM" id="Phobius"/>
    </source>
</evidence>
<proteinExistence type="predicted"/>
<accession>A0A518GFS7</accession>
<dbReference type="Proteomes" id="UP000318017">
    <property type="component" value="Chromosome"/>
</dbReference>
<evidence type="ECO:0000313" key="4">
    <source>
        <dbReference type="Proteomes" id="UP000318017"/>
    </source>
</evidence>